<feature type="transmembrane region" description="Helical" evidence="1">
    <location>
        <begin position="313"/>
        <end position="340"/>
    </location>
</feature>
<evidence type="ECO:0000313" key="3">
    <source>
        <dbReference type="EMBL" id="MCM3713963.1"/>
    </source>
</evidence>
<dbReference type="Pfam" id="PF01970">
    <property type="entry name" value="TctA"/>
    <property type="match status" value="1"/>
</dbReference>
<organism evidence="3 4">
    <name type="scientific">Halalkalibacter oceani</name>
    <dbReference type="NCBI Taxonomy" id="1653776"/>
    <lineage>
        <taxon>Bacteria</taxon>
        <taxon>Bacillati</taxon>
        <taxon>Bacillota</taxon>
        <taxon>Bacilli</taxon>
        <taxon>Bacillales</taxon>
        <taxon>Bacillaceae</taxon>
        <taxon>Halalkalibacter</taxon>
    </lineage>
</organism>
<gene>
    <name evidence="3" type="ORF">M3202_07680</name>
</gene>
<evidence type="ECO:0000259" key="2">
    <source>
        <dbReference type="Pfam" id="PF01970"/>
    </source>
</evidence>
<dbReference type="AlphaFoldDB" id="A0A9X2IPV5"/>
<feature type="transmembrane region" description="Helical" evidence="1">
    <location>
        <begin position="164"/>
        <end position="182"/>
    </location>
</feature>
<feature type="transmembrane region" description="Helical" evidence="1">
    <location>
        <begin position="198"/>
        <end position="218"/>
    </location>
</feature>
<proteinExistence type="predicted"/>
<keyword evidence="4" id="KW-1185">Reference proteome</keyword>
<comment type="caution">
    <text evidence="3">The sequence shown here is derived from an EMBL/GenBank/DDBJ whole genome shotgun (WGS) entry which is preliminary data.</text>
</comment>
<name>A0A9X2IPV5_9BACI</name>
<protein>
    <submittedName>
        <fullName evidence="3">Tripartite tricarboxylate transporter permease</fullName>
    </submittedName>
</protein>
<keyword evidence="1" id="KW-1133">Transmembrane helix</keyword>
<dbReference type="Proteomes" id="UP001139179">
    <property type="component" value="Unassembled WGS sequence"/>
</dbReference>
<feature type="transmembrane region" description="Helical" evidence="1">
    <location>
        <begin position="55"/>
        <end position="80"/>
    </location>
</feature>
<reference evidence="3" key="1">
    <citation type="submission" date="2022-05" db="EMBL/GenBank/DDBJ databases">
        <title>Comparative Genomics of Spacecraft Associated Microbes.</title>
        <authorList>
            <person name="Tran M.T."/>
            <person name="Wright A."/>
            <person name="Seuylemezian A."/>
            <person name="Eisen J."/>
            <person name="Coil D."/>
        </authorList>
    </citation>
    <scope>NUCLEOTIDE SEQUENCE</scope>
    <source>
        <strain evidence="3">214.1.1</strain>
    </source>
</reference>
<feature type="transmembrane region" description="Helical" evidence="1">
    <location>
        <begin position="107"/>
        <end position="130"/>
    </location>
</feature>
<evidence type="ECO:0000256" key="1">
    <source>
        <dbReference type="SAM" id="Phobius"/>
    </source>
</evidence>
<keyword evidence="1" id="KW-0472">Membrane</keyword>
<feature type="transmembrane region" description="Helical" evidence="1">
    <location>
        <begin position="352"/>
        <end position="371"/>
    </location>
</feature>
<dbReference type="PANTHER" id="PTHR35342">
    <property type="entry name" value="TRICARBOXYLIC TRANSPORT PROTEIN"/>
    <property type="match status" value="1"/>
</dbReference>
<dbReference type="EMBL" id="JAMBOL010000004">
    <property type="protein sequence ID" value="MCM3713963.1"/>
    <property type="molecule type" value="Genomic_DNA"/>
</dbReference>
<keyword evidence="1" id="KW-0812">Transmembrane</keyword>
<feature type="transmembrane region" description="Helical" evidence="1">
    <location>
        <begin position="16"/>
        <end position="49"/>
    </location>
</feature>
<feature type="transmembrane region" description="Helical" evidence="1">
    <location>
        <begin position="136"/>
        <end position="157"/>
    </location>
</feature>
<feature type="domain" description="DUF112" evidence="2">
    <location>
        <begin position="18"/>
        <end position="436"/>
    </location>
</feature>
<feature type="transmembrane region" description="Helical" evidence="1">
    <location>
        <begin position="383"/>
        <end position="402"/>
    </location>
</feature>
<dbReference type="RefSeq" id="WP_251222763.1">
    <property type="nucleotide sequence ID" value="NZ_JAMBOL010000004.1"/>
</dbReference>
<sequence length="504" mass="53623">MGEALFLGLMNILDPIYLLALVLGVIVGFLGGATPGISGTMLVIILVPITYGMDTIAAFIIMTTIYVTSVFSASISAILFRTPGTPEALATVFDGYTMAKKGEPGKALGISIFSSAIGGLVGVLFLIFLTPFLASLALRFSSAEYFAIAFLGLTVVASLSNKKVILGLIGVLFGLFIATVGIDPSSGAHRYTFEYEQLYAGIPFVPVLIGLFAISEIFRKAQEDHTLKKAVRESTTRLPDRSIIKKISTTIVRSSFIGTWIGILPGAGATTAAMVSYSEAVRWSKEPEKFGTGIPEGIAAPESGNNAAAMGSFIPLIALGIPGGATTAVLLGAFILHGIQPGPMVLTNQSELVYTIFIALLLSMVLILVLARPFIYLFKSILRVSYSYLGAFIFLFCVVGTFALRNNVFDLWIMLVFGVLGFFLEKIKFPIGPIVIGIVLGSLAESHLRRAVQIGGGEISVLFTRPISGTILALALLAIFFPLIKSLIKRIKGSNKDIGVDNKG</sequence>
<accession>A0A9X2IPV5</accession>
<dbReference type="InterPro" id="IPR002823">
    <property type="entry name" value="DUF112_TM"/>
</dbReference>
<evidence type="ECO:0000313" key="4">
    <source>
        <dbReference type="Proteomes" id="UP001139179"/>
    </source>
</evidence>
<feature type="transmembrane region" description="Helical" evidence="1">
    <location>
        <begin position="468"/>
        <end position="488"/>
    </location>
</feature>
<dbReference type="PANTHER" id="PTHR35342:SF5">
    <property type="entry name" value="TRICARBOXYLIC TRANSPORT PROTEIN"/>
    <property type="match status" value="1"/>
</dbReference>